<gene>
    <name evidence="1" type="ORF">EVG20_g9127</name>
</gene>
<proteinExistence type="predicted"/>
<sequence>MVGRESVRVSSRGCCEKHALNEIPTKTQPEAGTKTTHAPNIIRRLLVRINYRVHKPDSALPYRGELIIQLQQRRNALQHGRRRAALVLMIPSEGDGGLPRS</sequence>
<name>A0A4Y9Y0E2_9AGAM</name>
<comment type="caution">
    <text evidence="1">The sequence shown here is derived from an EMBL/GenBank/DDBJ whole genome shotgun (WGS) entry which is preliminary data.</text>
</comment>
<dbReference type="Proteomes" id="UP000298327">
    <property type="component" value="Unassembled WGS sequence"/>
</dbReference>
<dbReference type="AlphaFoldDB" id="A0A4Y9Y0E2"/>
<protein>
    <submittedName>
        <fullName evidence="1">Uncharacterized protein</fullName>
    </submittedName>
</protein>
<keyword evidence="2" id="KW-1185">Reference proteome</keyword>
<organism evidence="1 2">
    <name type="scientific">Dentipellis fragilis</name>
    <dbReference type="NCBI Taxonomy" id="205917"/>
    <lineage>
        <taxon>Eukaryota</taxon>
        <taxon>Fungi</taxon>
        <taxon>Dikarya</taxon>
        <taxon>Basidiomycota</taxon>
        <taxon>Agaricomycotina</taxon>
        <taxon>Agaricomycetes</taxon>
        <taxon>Russulales</taxon>
        <taxon>Hericiaceae</taxon>
        <taxon>Dentipellis</taxon>
    </lineage>
</organism>
<accession>A0A4Y9Y0E2</accession>
<dbReference type="EMBL" id="SEOQ01000871">
    <property type="protein sequence ID" value="TFY55954.1"/>
    <property type="molecule type" value="Genomic_DNA"/>
</dbReference>
<reference evidence="1 2" key="1">
    <citation type="submission" date="2019-02" db="EMBL/GenBank/DDBJ databases">
        <title>Genome sequencing of the rare red list fungi Dentipellis fragilis.</title>
        <authorList>
            <person name="Buettner E."/>
            <person name="Kellner H."/>
        </authorList>
    </citation>
    <scope>NUCLEOTIDE SEQUENCE [LARGE SCALE GENOMIC DNA]</scope>
    <source>
        <strain evidence="1 2">DSM 105465</strain>
    </source>
</reference>
<evidence type="ECO:0000313" key="2">
    <source>
        <dbReference type="Proteomes" id="UP000298327"/>
    </source>
</evidence>
<evidence type="ECO:0000313" key="1">
    <source>
        <dbReference type="EMBL" id="TFY55954.1"/>
    </source>
</evidence>